<accession>A0A174LE02</accession>
<gene>
    <name evidence="1" type="ORF">ERS852523_00936</name>
</gene>
<evidence type="ECO:0000313" key="1">
    <source>
        <dbReference type="EMBL" id="CUP22624.1"/>
    </source>
</evidence>
<name>A0A174LE02_9FIRM</name>
<dbReference type="AlphaFoldDB" id="A0A174LE02"/>
<protein>
    <submittedName>
        <fullName evidence="1">Uncharacterized protein</fullName>
    </submittedName>
</protein>
<evidence type="ECO:0000313" key="2">
    <source>
        <dbReference type="Proteomes" id="UP000095712"/>
    </source>
</evidence>
<reference evidence="1 2" key="1">
    <citation type="submission" date="2015-09" db="EMBL/GenBank/DDBJ databases">
        <authorList>
            <consortium name="Pathogen Informatics"/>
        </authorList>
    </citation>
    <scope>NUCLEOTIDE SEQUENCE [LARGE SCALE GENOMIC DNA]</scope>
    <source>
        <strain evidence="1 2">2789STDY5834911</strain>
    </source>
</reference>
<dbReference type="EMBL" id="CZAW01000008">
    <property type="protein sequence ID" value="CUP22624.1"/>
    <property type="molecule type" value="Genomic_DNA"/>
</dbReference>
<dbReference type="Proteomes" id="UP000095712">
    <property type="component" value="Unassembled WGS sequence"/>
</dbReference>
<organism evidence="1 2">
    <name type="scientific">Blautia wexlerae</name>
    <dbReference type="NCBI Taxonomy" id="418240"/>
    <lineage>
        <taxon>Bacteria</taxon>
        <taxon>Bacillati</taxon>
        <taxon>Bacillota</taxon>
        <taxon>Clostridia</taxon>
        <taxon>Lachnospirales</taxon>
        <taxon>Lachnospiraceae</taxon>
        <taxon>Blautia</taxon>
    </lineage>
</organism>
<proteinExistence type="predicted"/>
<sequence>MILLNMLMLVAVMELAAIYDAVRGKDNETYQNEEK</sequence>